<dbReference type="EMBL" id="MG602507">
    <property type="protein sequence ID" value="AVG46666.1"/>
    <property type="molecule type" value="Genomic_DNA"/>
</dbReference>
<evidence type="ECO:0000256" key="1">
    <source>
        <dbReference type="SAM" id="Phobius"/>
    </source>
</evidence>
<name>A0A2L2DKI3_MIMIV</name>
<organism evidence="2">
    <name type="scientific">Acanthamoeba polyphaga mimivirus</name>
    <name type="common">APMV</name>
    <dbReference type="NCBI Taxonomy" id="212035"/>
    <lineage>
        <taxon>Viruses</taxon>
        <taxon>Varidnaviria</taxon>
        <taxon>Bamfordvirae</taxon>
        <taxon>Nucleocytoviricota</taxon>
        <taxon>Megaviricetes</taxon>
        <taxon>Imitervirales</taxon>
        <taxon>Mimiviridae</taxon>
        <taxon>Megamimivirinae</taxon>
        <taxon>Mimivirus</taxon>
        <taxon>Mimivirus bradfordmassiliense</taxon>
    </lineage>
</organism>
<dbReference type="Proteomes" id="UP000280369">
    <property type="component" value="Segment"/>
</dbReference>
<keyword evidence="1" id="KW-0812">Transmembrane</keyword>
<accession>A0A2L2DKI3</accession>
<protein>
    <submittedName>
        <fullName evidence="2">Uncharacterized protein</fullName>
    </submittedName>
</protein>
<sequence>MSINDEYIEYDLESPGICRDYRVIKCTLFRKFCEIVWVVCAIFVIALFIELVYKIFANN</sequence>
<organismHost>
    <name type="scientific">Acanthamoeba polyphaga</name>
    <name type="common">Amoeba</name>
    <dbReference type="NCBI Taxonomy" id="5757"/>
</organismHost>
<reference evidence="2" key="1">
    <citation type="journal article" date="2017" name="Front. Microbiol.">
        <title>Genome Characterization of the First Mimiviruses of Lineage C Isolated in Brazil.</title>
        <authorList>
            <person name="Assis F.L."/>
            <person name="Franco-Luiz A.P.M."/>
            <person name="Dos Santos R.N."/>
            <person name="Campos F.S."/>
            <person name="Dornas F.P."/>
            <person name="Borato P.V.M."/>
            <person name="Franco A.C."/>
            <person name="Abrahao J.S."/>
            <person name="Colson P."/>
            <person name="Scola B."/>
        </authorList>
    </citation>
    <scope>NUCLEOTIDE SEQUENCE [LARGE SCALE GENOMIC DNA]</scope>
</reference>
<keyword evidence="1" id="KW-1133">Transmembrane helix</keyword>
<feature type="transmembrane region" description="Helical" evidence="1">
    <location>
        <begin position="35"/>
        <end position="56"/>
    </location>
</feature>
<evidence type="ECO:0000313" key="2">
    <source>
        <dbReference type="EMBL" id="AVG46666.1"/>
    </source>
</evidence>
<keyword evidence="1" id="KW-0472">Membrane</keyword>
<proteinExistence type="predicted"/>